<dbReference type="Proteomes" id="UP000759131">
    <property type="component" value="Unassembled WGS sequence"/>
</dbReference>
<organism evidence="2">
    <name type="scientific">Medioppia subpectinata</name>
    <dbReference type="NCBI Taxonomy" id="1979941"/>
    <lineage>
        <taxon>Eukaryota</taxon>
        <taxon>Metazoa</taxon>
        <taxon>Ecdysozoa</taxon>
        <taxon>Arthropoda</taxon>
        <taxon>Chelicerata</taxon>
        <taxon>Arachnida</taxon>
        <taxon>Acari</taxon>
        <taxon>Acariformes</taxon>
        <taxon>Sarcoptiformes</taxon>
        <taxon>Oribatida</taxon>
        <taxon>Brachypylina</taxon>
        <taxon>Oppioidea</taxon>
        <taxon>Oppiidae</taxon>
        <taxon>Medioppia</taxon>
    </lineage>
</organism>
<feature type="transmembrane region" description="Helical" evidence="1">
    <location>
        <begin position="129"/>
        <end position="155"/>
    </location>
</feature>
<keyword evidence="1" id="KW-1133">Transmembrane helix</keyword>
<keyword evidence="1" id="KW-0812">Transmembrane</keyword>
<name>A0A7R9PY49_9ACAR</name>
<dbReference type="OrthoDB" id="1735926at2759"/>
<dbReference type="EMBL" id="CAJPIZ010002789">
    <property type="protein sequence ID" value="CAG2105509.1"/>
    <property type="molecule type" value="Genomic_DNA"/>
</dbReference>
<keyword evidence="3" id="KW-1185">Reference proteome</keyword>
<sequence>MYTDDSAEEKKCIATLRSSLSDEIMQLCSCDGIPGMSLKTKDPIKLSSRTAQGSAYPKYSSETANQTVPNIRSRNNKLLSRRHISSGVSVRSSKMVAFSVPFVVFANNDTRPKHCYCIAYQCKSANNNLGLMCFFGFSPWPYVKMVFPVIILLLLPFRHKIVPVVIDQKYLEALDGENQ</sequence>
<dbReference type="AlphaFoldDB" id="A0A7R9PY49"/>
<proteinExistence type="predicted"/>
<evidence type="ECO:0000313" key="3">
    <source>
        <dbReference type="Proteomes" id="UP000759131"/>
    </source>
</evidence>
<accession>A0A7R9PY49</accession>
<evidence type="ECO:0000256" key="1">
    <source>
        <dbReference type="SAM" id="Phobius"/>
    </source>
</evidence>
<dbReference type="EMBL" id="OC857364">
    <property type="protein sequence ID" value="CAD7625079.1"/>
    <property type="molecule type" value="Genomic_DNA"/>
</dbReference>
<keyword evidence="1" id="KW-0472">Membrane</keyword>
<protein>
    <submittedName>
        <fullName evidence="2">Uncharacterized protein</fullName>
    </submittedName>
</protein>
<evidence type="ECO:0000313" key="2">
    <source>
        <dbReference type="EMBL" id="CAD7625079.1"/>
    </source>
</evidence>
<gene>
    <name evidence="2" type="ORF">OSB1V03_LOCUS5515</name>
</gene>
<reference evidence="2" key="1">
    <citation type="submission" date="2020-11" db="EMBL/GenBank/DDBJ databases">
        <authorList>
            <person name="Tran Van P."/>
        </authorList>
    </citation>
    <scope>NUCLEOTIDE SEQUENCE</scope>
</reference>